<keyword evidence="2" id="KW-0560">Oxidoreductase</keyword>
<name>A0ABU5L9Q0_9RICK</name>
<proteinExistence type="inferred from homology"/>
<accession>A0ABU5L9Q0</accession>
<organism evidence="3 4">
    <name type="scientific">Candidatus Cyrtobacter comes</name>
    <dbReference type="NCBI Taxonomy" id="675776"/>
    <lineage>
        <taxon>Bacteria</taxon>
        <taxon>Pseudomonadati</taxon>
        <taxon>Pseudomonadota</taxon>
        <taxon>Alphaproteobacteria</taxon>
        <taxon>Rickettsiales</taxon>
        <taxon>Candidatus Midichloriaceae</taxon>
        <taxon>Candidatus Cyrtobacter</taxon>
    </lineage>
</organism>
<dbReference type="InterPro" id="IPR051911">
    <property type="entry name" value="SDR_oxidoreductase"/>
</dbReference>
<dbReference type="InterPro" id="IPR002347">
    <property type="entry name" value="SDR_fam"/>
</dbReference>
<reference evidence="3 4" key="1">
    <citation type="submission" date="2023-02" db="EMBL/GenBank/DDBJ databases">
        <title>Host association and intracellularity evolved multiple times independently in the Rickettsiales.</title>
        <authorList>
            <person name="Castelli M."/>
            <person name="Nardi T."/>
            <person name="Gammuto L."/>
            <person name="Bellinzona G."/>
            <person name="Sabaneyeva E."/>
            <person name="Potekhin A."/>
            <person name="Serra V."/>
            <person name="Petroni G."/>
            <person name="Sassera D."/>
        </authorList>
    </citation>
    <scope>NUCLEOTIDE SEQUENCE [LARGE SCALE GENOMIC DNA]</scope>
    <source>
        <strain evidence="3 4">BOD18</strain>
    </source>
</reference>
<dbReference type="InterPro" id="IPR036291">
    <property type="entry name" value="NAD(P)-bd_dom_sf"/>
</dbReference>
<sequence length="142" mass="16087">MIANLSFIKCYVGRSFRYGRNAKKVWFVTGCSKSFGRSIVEELLKNSNHVATARNTSTLDDLQEQYGDRTLVLKLDVTNTVDTNNSINRSVEKFHRIDVLVNGTLEEAPMQDIRDIFDTNVFGLISVTKAALPIMREQQLTI</sequence>
<dbReference type="RefSeq" id="WP_322498213.1">
    <property type="nucleotide sequence ID" value="NZ_JARGYT010000108.1"/>
</dbReference>
<dbReference type="PANTHER" id="PTHR43976">
    <property type="entry name" value="SHORT CHAIN DEHYDROGENASE"/>
    <property type="match status" value="1"/>
</dbReference>
<dbReference type="Pfam" id="PF00106">
    <property type="entry name" value="adh_short"/>
    <property type="match status" value="1"/>
</dbReference>
<evidence type="ECO:0000313" key="3">
    <source>
        <dbReference type="EMBL" id="MDZ5762772.1"/>
    </source>
</evidence>
<dbReference type="SUPFAM" id="SSF51735">
    <property type="entry name" value="NAD(P)-binding Rossmann-fold domains"/>
    <property type="match status" value="1"/>
</dbReference>
<evidence type="ECO:0000256" key="2">
    <source>
        <dbReference type="ARBA" id="ARBA00023002"/>
    </source>
</evidence>
<dbReference type="PANTHER" id="PTHR43976:SF16">
    <property type="entry name" value="SHORT-CHAIN DEHYDROGENASE_REDUCTASE FAMILY PROTEIN"/>
    <property type="match status" value="1"/>
</dbReference>
<dbReference type="Gene3D" id="3.40.50.720">
    <property type="entry name" value="NAD(P)-binding Rossmann-like Domain"/>
    <property type="match status" value="1"/>
</dbReference>
<comment type="similarity">
    <text evidence="1">Belongs to the short-chain dehydrogenases/reductases (SDR) family.</text>
</comment>
<evidence type="ECO:0000313" key="4">
    <source>
        <dbReference type="Proteomes" id="UP001293791"/>
    </source>
</evidence>
<dbReference type="EMBL" id="JARGYT010000108">
    <property type="protein sequence ID" value="MDZ5762772.1"/>
    <property type="molecule type" value="Genomic_DNA"/>
</dbReference>
<dbReference type="Proteomes" id="UP001293791">
    <property type="component" value="Unassembled WGS sequence"/>
</dbReference>
<evidence type="ECO:0000256" key="1">
    <source>
        <dbReference type="ARBA" id="ARBA00006484"/>
    </source>
</evidence>
<comment type="caution">
    <text evidence="3">The sequence shown here is derived from an EMBL/GenBank/DDBJ whole genome shotgun (WGS) entry which is preliminary data.</text>
</comment>
<protein>
    <submittedName>
        <fullName evidence="3">SDR family oxidoreductase N-terminal domain protein</fullName>
    </submittedName>
</protein>
<keyword evidence="4" id="KW-1185">Reference proteome</keyword>
<gene>
    <name evidence="3" type="ORF">Cyrtocomes_01166</name>
</gene>